<keyword evidence="2" id="KW-1185">Reference proteome</keyword>
<comment type="caution">
    <text evidence="1">The sequence shown here is derived from an EMBL/GenBank/DDBJ whole genome shotgun (WGS) entry which is preliminary data.</text>
</comment>
<evidence type="ECO:0000313" key="1">
    <source>
        <dbReference type="EMBL" id="KAK7504072.1"/>
    </source>
</evidence>
<dbReference type="AlphaFoldDB" id="A0ABD0LYL0"/>
<organism evidence="1 2">
    <name type="scientific">Batillaria attramentaria</name>
    <dbReference type="NCBI Taxonomy" id="370345"/>
    <lineage>
        <taxon>Eukaryota</taxon>
        <taxon>Metazoa</taxon>
        <taxon>Spiralia</taxon>
        <taxon>Lophotrochozoa</taxon>
        <taxon>Mollusca</taxon>
        <taxon>Gastropoda</taxon>
        <taxon>Caenogastropoda</taxon>
        <taxon>Sorbeoconcha</taxon>
        <taxon>Cerithioidea</taxon>
        <taxon>Batillariidae</taxon>
        <taxon>Batillaria</taxon>
    </lineage>
</organism>
<sequence length="154" mass="18113">MTEETEVPWLPEEWHPTNSGNFIQRKLNLPEEYSPHNKLHPKEILPAGNFIHKNIRHRMPLPQENFACMKLRPQNIRPQEPCDVPFDQNLMSRPHEFPPSDCNSSARMFSGFPYKTCVSLLYLRKPLLGKSYKPFSAQEKFAKSFLLVHTRRKL</sequence>
<dbReference type="Proteomes" id="UP001519460">
    <property type="component" value="Unassembled WGS sequence"/>
</dbReference>
<evidence type="ECO:0000313" key="2">
    <source>
        <dbReference type="Proteomes" id="UP001519460"/>
    </source>
</evidence>
<reference evidence="1 2" key="1">
    <citation type="journal article" date="2023" name="Sci. Data">
        <title>Genome assembly of the Korean intertidal mud-creeper Batillaria attramentaria.</title>
        <authorList>
            <person name="Patra A.K."/>
            <person name="Ho P.T."/>
            <person name="Jun S."/>
            <person name="Lee S.J."/>
            <person name="Kim Y."/>
            <person name="Won Y.J."/>
        </authorList>
    </citation>
    <scope>NUCLEOTIDE SEQUENCE [LARGE SCALE GENOMIC DNA]</scope>
    <source>
        <strain evidence="1">Wonlab-2016</strain>
    </source>
</reference>
<name>A0ABD0LYL0_9CAEN</name>
<proteinExistence type="predicted"/>
<gene>
    <name evidence="1" type="ORF">BaRGS_00004804</name>
</gene>
<protein>
    <submittedName>
        <fullName evidence="1">Uncharacterized protein</fullName>
    </submittedName>
</protein>
<dbReference type="EMBL" id="JACVVK020000017">
    <property type="protein sequence ID" value="KAK7504072.1"/>
    <property type="molecule type" value="Genomic_DNA"/>
</dbReference>
<accession>A0ABD0LYL0</accession>